<gene>
    <name evidence="15" type="ORF">SAMN04244550_00818</name>
</gene>
<dbReference type="GO" id="GO:0009279">
    <property type="term" value="C:cell outer membrane"/>
    <property type="evidence" value="ECO:0007669"/>
    <property type="project" value="UniProtKB-SubCell"/>
</dbReference>
<keyword evidence="6 11" id="KW-0798">TonB box</keyword>
<comment type="subcellular location">
    <subcellularLocation>
        <location evidence="1 9">Cell outer membrane</location>
        <topology evidence="1 9">Multi-pass membrane protein</topology>
    </subcellularLocation>
</comment>
<evidence type="ECO:0000256" key="7">
    <source>
        <dbReference type="ARBA" id="ARBA00023136"/>
    </source>
</evidence>
<evidence type="ECO:0000256" key="3">
    <source>
        <dbReference type="ARBA" id="ARBA00022452"/>
    </source>
</evidence>
<evidence type="ECO:0000259" key="14">
    <source>
        <dbReference type="Pfam" id="PF07715"/>
    </source>
</evidence>
<keyword evidence="2 9" id="KW-0813">Transport</keyword>
<dbReference type="PROSITE" id="PS01156">
    <property type="entry name" value="TONB_DEPENDENT_REC_2"/>
    <property type="match status" value="1"/>
</dbReference>
<dbReference type="PANTHER" id="PTHR30069">
    <property type="entry name" value="TONB-DEPENDENT OUTER MEMBRANE RECEPTOR"/>
    <property type="match status" value="1"/>
</dbReference>
<evidence type="ECO:0000256" key="1">
    <source>
        <dbReference type="ARBA" id="ARBA00004571"/>
    </source>
</evidence>
<dbReference type="GO" id="GO:0015344">
    <property type="term" value="F:siderophore uptake transmembrane transporter activity"/>
    <property type="evidence" value="ECO:0007669"/>
    <property type="project" value="TreeGrafter"/>
</dbReference>
<dbReference type="EMBL" id="FNAY01000002">
    <property type="protein sequence ID" value="SDE64596.1"/>
    <property type="molecule type" value="Genomic_DNA"/>
</dbReference>
<dbReference type="InterPro" id="IPR010917">
    <property type="entry name" value="TonB_rcpt_CS"/>
</dbReference>
<keyword evidence="5 12" id="KW-0732">Signal</keyword>
<evidence type="ECO:0000256" key="11">
    <source>
        <dbReference type="RuleBase" id="RU003357"/>
    </source>
</evidence>
<dbReference type="SUPFAM" id="SSF56935">
    <property type="entry name" value="Porins"/>
    <property type="match status" value="1"/>
</dbReference>
<evidence type="ECO:0000313" key="16">
    <source>
        <dbReference type="Proteomes" id="UP000183812"/>
    </source>
</evidence>
<dbReference type="InterPro" id="IPR012910">
    <property type="entry name" value="Plug_dom"/>
</dbReference>
<keyword evidence="7 9" id="KW-0472">Membrane</keyword>
<feature type="chain" id="PRO_5010190373" evidence="12">
    <location>
        <begin position="25"/>
        <end position="667"/>
    </location>
</feature>
<dbReference type="Pfam" id="PF00593">
    <property type="entry name" value="TonB_dep_Rec_b-barrel"/>
    <property type="match status" value="1"/>
</dbReference>
<evidence type="ECO:0000256" key="6">
    <source>
        <dbReference type="ARBA" id="ARBA00023077"/>
    </source>
</evidence>
<dbReference type="InterPro" id="IPR037066">
    <property type="entry name" value="Plug_dom_sf"/>
</dbReference>
<evidence type="ECO:0000256" key="5">
    <source>
        <dbReference type="ARBA" id="ARBA00022729"/>
    </source>
</evidence>
<dbReference type="CDD" id="cd01347">
    <property type="entry name" value="ligand_gated_channel"/>
    <property type="match status" value="1"/>
</dbReference>
<evidence type="ECO:0000256" key="8">
    <source>
        <dbReference type="ARBA" id="ARBA00023237"/>
    </source>
</evidence>
<proteinExistence type="inferred from homology"/>
<evidence type="ECO:0000256" key="4">
    <source>
        <dbReference type="ARBA" id="ARBA00022692"/>
    </source>
</evidence>
<evidence type="ECO:0000256" key="2">
    <source>
        <dbReference type="ARBA" id="ARBA00022448"/>
    </source>
</evidence>
<feature type="short sequence motif" description="TonB C-terminal box" evidence="10">
    <location>
        <begin position="650"/>
        <end position="667"/>
    </location>
</feature>
<keyword evidence="15" id="KW-0675">Receptor</keyword>
<dbReference type="OrthoDB" id="9760333at2"/>
<feature type="domain" description="TonB-dependent receptor-like beta-barrel" evidence="13">
    <location>
        <begin position="235"/>
        <end position="637"/>
    </location>
</feature>
<dbReference type="GO" id="GO:0044718">
    <property type="term" value="P:siderophore transmembrane transport"/>
    <property type="evidence" value="ECO:0007669"/>
    <property type="project" value="TreeGrafter"/>
</dbReference>
<dbReference type="Pfam" id="PF07715">
    <property type="entry name" value="Plug"/>
    <property type="match status" value="1"/>
</dbReference>
<dbReference type="InterPro" id="IPR036942">
    <property type="entry name" value="Beta-barrel_TonB_sf"/>
</dbReference>
<dbReference type="Gene3D" id="2.170.130.10">
    <property type="entry name" value="TonB-dependent receptor, plug domain"/>
    <property type="match status" value="1"/>
</dbReference>
<comment type="similarity">
    <text evidence="9 11">Belongs to the TonB-dependent receptor family.</text>
</comment>
<reference evidence="15 16" key="1">
    <citation type="submission" date="2016-10" db="EMBL/GenBank/DDBJ databases">
        <authorList>
            <person name="de Groot N.N."/>
        </authorList>
    </citation>
    <scope>NUCLEOTIDE SEQUENCE [LARGE SCALE GENOMIC DNA]</scope>
    <source>
        <strain evidence="16">DSM 938 / 37b4</strain>
    </source>
</reference>
<feature type="signal peptide" evidence="12">
    <location>
        <begin position="1"/>
        <end position="24"/>
    </location>
</feature>
<dbReference type="AlphaFoldDB" id="A0A1G7EMC5"/>
<dbReference type="GO" id="GO:0015232">
    <property type="term" value="F:heme transmembrane transporter activity"/>
    <property type="evidence" value="ECO:0007669"/>
    <property type="project" value="InterPro"/>
</dbReference>
<dbReference type="InterPro" id="IPR039426">
    <property type="entry name" value="TonB-dep_rcpt-like"/>
</dbReference>
<evidence type="ECO:0000256" key="12">
    <source>
        <dbReference type="SAM" id="SignalP"/>
    </source>
</evidence>
<sequence>MRRLSRHFAAFLLCSTALSLPLAAEETDGSLWLGQIVIGYAEDGTPILAGENATHLTGDDLRGATSTSDVDGLLRVQTSVFTQKDPGNPGVSVNIRGFEGSGRVAMSVDGVPQTFRLTGHAAQGYVFVDENLLSGIDITRGPVTGLGGSGIAGSVNFRTLELGDVLKDGQTQGGLVRLDHASNGDTSSGMAAAAMKAGRFDALAAISRHSGDSYADGDGVEVPDTDTDISSALVKLGYDLTETQRLTFSLMRYETDFFATSYFQHLTNDVAKIGYHYDPGSSLIDLRVNAYLATTETDWLRGSSPFASAVGRNMSTETRGLDVTNTSELRFGGWQLTSVNGIEASQDNLGGSKGGVNPTTGKARRLSAFSENVFVQGKWEITAGLRANSYRLDGEASKGTIDIKNSSLDPKLTLAYQATDWVQPYVTLSRAMRSPTLQETMLGGSHPGGGVGMIANPRLEAETEEGVELGFTLDRAGLFAAGDRLTGRVNYYNMEVENYIVSSMAFTNAFGQTGAAFVNVPGRTKTEGVEIELDYDHRAFDLGLSYTHNSSHLPSQTPGLGAGQYLPDDTVSLRLSRDFMADRLTVGAQYTHVSGGLFTDAYTSTPYQKDDSYELVDLFASYDVTEDAVIYAKVTNLFDEVYAPWLSASATENGRGRTLHVGTSIRF</sequence>
<evidence type="ECO:0000313" key="15">
    <source>
        <dbReference type="EMBL" id="SDE64596.1"/>
    </source>
</evidence>
<accession>A0A1G7EMC5</accession>
<dbReference type="NCBIfam" id="TIGR01785">
    <property type="entry name" value="TonB-hemin"/>
    <property type="match status" value="1"/>
</dbReference>
<dbReference type="Gene3D" id="2.40.170.20">
    <property type="entry name" value="TonB-dependent receptor, beta-barrel domain"/>
    <property type="match status" value="1"/>
</dbReference>
<dbReference type="PROSITE" id="PS52016">
    <property type="entry name" value="TONB_DEPENDENT_REC_3"/>
    <property type="match status" value="1"/>
</dbReference>
<dbReference type="PANTHER" id="PTHR30069:SF50">
    <property type="entry name" value="TONB-DEPENDENT RECEPTOR HI_1217-RELATED"/>
    <property type="match status" value="1"/>
</dbReference>
<dbReference type="Proteomes" id="UP000183812">
    <property type="component" value="Unassembled WGS sequence"/>
</dbReference>
<keyword evidence="4 9" id="KW-0812">Transmembrane</keyword>
<dbReference type="InterPro" id="IPR011276">
    <property type="entry name" value="TonB_haem/Hb_rcpt"/>
</dbReference>
<feature type="domain" description="TonB-dependent receptor plug" evidence="14">
    <location>
        <begin position="53"/>
        <end position="154"/>
    </location>
</feature>
<keyword evidence="3 9" id="KW-1134">Transmembrane beta strand</keyword>
<evidence type="ECO:0000256" key="10">
    <source>
        <dbReference type="PROSITE-ProRule" id="PRU10144"/>
    </source>
</evidence>
<name>A0A1G7EMC5_RHOCA</name>
<evidence type="ECO:0000259" key="13">
    <source>
        <dbReference type="Pfam" id="PF00593"/>
    </source>
</evidence>
<dbReference type="InterPro" id="IPR000531">
    <property type="entry name" value="Beta-barrel_TonB"/>
</dbReference>
<protein>
    <submittedName>
        <fullName evidence="15">Hemoglobin/transferrin/lactoferrin receptor protein</fullName>
    </submittedName>
</protein>
<dbReference type="RefSeq" id="WP_074552909.1">
    <property type="nucleotide sequence ID" value="NZ_CP119563.1"/>
</dbReference>
<evidence type="ECO:0000256" key="9">
    <source>
        <dbReference type="PROSITE-ProRule" id="PRU01360"/>
    </source>
</evidence>
<keyword evidence="8 9" id="KW-0998">Cell outer membrane</keyword>
<organism evidence="15 16">
    <name type="scientific">Rhodobacter capsulatus</name>
    <name type="common">Rhodopseudomonas capsulata</name>
    <dbReference type="NCBI Taxonomy" id="1061"/>
    <lineage>
        <taxon>Bacteria</taxon>
        <taxon>Pseudomonadati</taxon>
        <taxon>Pseudomonadota</taxon>
        <taxon>Alphaproteobacteria</taxon>
        <taxon>Rhodobacterales</taxon>
        <taxon>Rhodobacter group</taxon>
        <taxon>Rhodobacter</taxon>
    </lineage>
</organism>